<evidence type="ECO:0000313" key="2">
    <source>
        <dbReference type="RefSeq" id="XP_016507533.1"/>
    </source>
</evidence>
<dbReference type="PANTHER" id="PTHR34222">
    <property type="entry name" value="GAG_PRE-INTEGRS DOMAIN-CONTAINING PROTEIN"/>
    <property type="match status" value="1"/>
</dbReference>
<protein>
    <submittedName>
        <fullName evidence="2">Uncharacterized protein LOC107825216</fullName>
    </submittedName>
</protein>
<reference evidence="2" key="2">
    <citation type="submission" date="2025-08" db="UniProtKB">
        <authorList>
            <consortium name="RefSeq"/>
        </authorList>
    </citation>
    <scope>IDENTIFICATION</scope>
    <source>
        <tissue evidence="2">Leaf</tissue>
    </source>
</reference>
<organism evidence="1 2">
    <name type="scientific">Nicotiana tabacum</name>
    <name type="common">Common tobacco</name>
    <dbReference type="NCBI Taxonomy" id="4097"/>
    <lineage>
        <taxon>Eukaryota</taxon>
        <taxon>Viridiplantae</taxon>
        <taxon>Streptophyta</taxon>
        <taxon>Embryophyta</taxon>
        <taxon>Tracheophyta</taxon>
        <taxon>Spermatophyta</taxon>
        <taxon>Magnoliopsida</taxon>
        <taxon>eudicotyledons</taxon>
        <taxon>Gunneridae</taxon>
        <taxon>Pentapetalae</taxon>
        <taxon>asterids</taxon>
        <taxon>lamiids</taxon>
        <taxon>Solanales</taxon>
        <taxon>Solanaceae</taxon>
        <taxon>Nicotianoideae</taxon>
        <taxon>Nicotianeae</taxon>
        <taxon>Nicotiana</taxon>
    </lineage>
</organism>
<dbReference type="PaxDb" id="4097-A0A1S4D2I3"/>
<dbReference type="PANTHER" id="PTHR34222:SF82">
    <property type="entry name" value="CCHC-TYPE DOMAIN-CONTAINING PROTEIN"/>
    <property type="match status" value="1"/>
</dbReference>
<gene>
    <name evidence="2" type="primary">LOC107825216</name>
</gene>
<sequence>MSSVSKELITGIVYAKNARAVWEDLRERFDKMNISRVYQMHKAIATITQGADSVLVYFSKLRNIWNEFDNMKVLQFFMGLNKTYEQARSQILMISPTPRINKAYSMLVERESQRSVANIMTAGDVSDSAALLAGFKGKKKMNNAYNACAENNQPNVTARNT</sequence>
<name>A0A1S4D2I3_TOBAC</name>
<dbReference type="AlphaFoldDB" id="A0A1S4D2I3"/>
<dbReference type="KEGG" id="nta:107825216"/>
<proteinExistence type="predicted"/>
<dbReference type="OrthoDB" id="1274252at2759"/>
<dbReference type="GeneID" id="107825216"/>
<dbReference type="Proteomes" id="UP000790787">
    <property type="component" value="Chromosome 15"/>
</dbReference>
<accession>A0A1S4D2I3</accession>
<dbReference type="RefSeq" id="XP_016507533.1">
    <property type="nucleotide sequence ID" value="XM_016652047.1"/>
</dbReference>
<evidence type="ECO:0000313" key="1">
    <source>
        <dbReference type="Proteomes" id="UP000790787"/>
    </source>
</evidence>
<reference evidence="1" key="1">
    <citation type="journal article" date="2014" name="Nat. Commun.">
        <title>The tobacco genome sequence and its comparison with those of tomato and potato.</title>
        <authorList>
            <person name="Sierro N."/>
            <person name="Battey J.N."/>
            <person name="Ouadi S."/>
            <person name="Bakaher N."/>
            <person name="Bovet L."/>
            <person name="Willig A."/>
            <person name="Goepfert S."/>
            <person name="Peitsch M.C."/>
            <person name="Ivanov N.V."/>
        </authorList>
    </citation>
    <scope>NUCLEOTIDE SEQUENCE [LARGE SCALE GENOMIC DNA]</scope>
</reference>
<keyword evidence="1" id="KW-1185">Reference proteome</keyword>